<feature type="domain" description="A-factor biosynthesis hotdog" evidence="2">
    <location>
        <begin position="311"/>
        <end position="423"/>
    </location>
</feature>
<dbReference type="InterPro" id="IPR005509">
    <property type="entry name" value="AfsA_hotdog_dom"/>
</dbReference>
<feature type="compositionally biased region" description="Polar residues" evidence="1">
    <location>
        <begin position="59"/>
        <end position="83"/>
    </location>
</feature>
<proteinExistence type="predicted"/>
<comment type="caution">
    <text evidence="3">The sequence shown here is derived from an EMBL/GenBank/DDBJ whole genome shotgun (WGS) entry which is preliminary data.</text>
</comment>
<evidence type="ECO:0000313" key="4">
    <source>
        <dbReference type="Proteomes" id="UP001617511"/>
    </source>
</evidence>
<gene>
    <name evidence="3" type="ORF">ACIP2Z_34190</name>
</gene>
<evidence type="ECO:0000259" key="2">
    <source>
        <dbReference type="Pfam" id="PF03756"/>
    </source>
</evidence>
<dbReference type="Pfam" id="PF03756">
    <property type="entry name" value="AfsA"/>
    <property type="match status" value="2"/>
</dbReference>
<feature type="domain" description="A-factor biosynthesis hotdog" evidence="2">
    <location>
        <begin position="144"/>
        <end position="276"/>
    </location>
</feature>
<keyword evidence="4" id="KW-1185">Reference proteome</keyword>
<accession>A0ABW8FPH2</accession>
<dbReference type="RefSeq" id="WP_402075524.1">
    <property type="nucleotide sequence ID" value="NZ_JBIVGG010000016.1"/>
</dbReference>
<dbReference type="Proteomes" id="UP001617511">
    <property type="component" value="Unassembled WGS sequence"/>
</dbReference>
<dbReference type="NCBIfam" id="NF041195">
    <property type="entry name" value="ScbA_BarX_GamBu"/>
    <property type="match status" value="1"/>
</dbReference>
<evidence type="ECO:0000313" key="3">
    <source>
        <dbReference type="EMBL" id="MFJ4083986.1"/>
    </source>
</evidence>
<name>A0ABW8FPH2_9ACTN</name>
<dbReference type="InterPro" id="IPR047757">
    <property type="entry name" value="AfsA-like"/>
</dbReference>
<protein>
    <submittedName>
        <fullName evidence="3">ScbA/BarX family gamma-butyrolactone biosynthesis protein</fullName>
    </submittedName>
</protein>
<reference evidence="3 4" key="1">
    <citation type="submission" date="2024-10" db="EMBL/GenBank/DDBJ databases">
        <title>The Natural Products Discovery Center: Release of the First 8490 Sequenced Strains for Exploring Actinobacteria Biosynthetic Diversity.</title>
        <authorList>
            <person name="Kalkreuter E."/>
            <person name="Kautsar S.A."/>
            <person name="Yang D."/>
            <person name="Bader C.D."/>
            <person name="Teijaro C.N."/>
            <person name="Fluegel L."/>
            <person name="Davis C.M."/>
            <person name="Simpson J.R."/>
            <person name="Lauterbach L."/>
            <person name="Steele A.D."/>
            <person name="Gui C."/>
            <person name="Meng S."/>
            <person name="Li G."/>
            <person name="Viehrig K."/>
            <person name="Ye F."/>
            <person name="Su P."/>
            <person name="Kiefer A.F."/>
            <person name="Nichols A."/>
            <person name="Cepeda A.J."/>
            <person name="Yan W."/>
            <person name="Fan B."/>
            <person name="Jiang Y."/>
            <person name="Adhikari A."/>
            <person name="Zheng C.-J."/>
            <person name="Schuster L."/>
            <person name="Cowan T.M."/>
            <person name="Smanski M.J."/>
            <person name="Chevrette M.G."/>
            <person name="De Carvalho L.P.S."/>
            <person name="Shen B."/>
        </authorList>
    </citation>
    <scope>NUCLEOTIDE SEQUENCE [LARGE SCALE GENOMIC DNA]</scope>
    <source>
        <strain evidence="3 4">NPDC089932</strain>
    </source>
</reference>
<feature type="compositionally biased region" description="Low complexity" evidence="1">
    <location>
        <begin position="85"/>
        <end position="112"/>
    </location>
</feature>
<sequence>MSALTEDQTGRGGRPANGTATTVENPPHPAVPRQPAPPSPTTAGPTPSTNASKEPAPSATVSAEPASSATVSAEPAISTTVSGKSAPPTTASAEPTSSTTAPGKPTPAATSPEKPAPPSPATDHPTAPRPPITAVTAVTTELAHRTTETDVFPARWTRISDTRFRFTAHWPAAHPFFGPVDDQHQDPMIVGETLRQASMVLAHAEFGAPADTHFVMWDLTVSVDPAALLLADAAEPVEFDVVCSEIRRRGRGLRSMRTTMEFRRAGRFVARGTGSTGCTPPRAYRRLRAGRLNAWNTPVPLLAGIAPQAAGRSRAEDVVLAPADRPGVWNLRVDTGHPVLFPRPNDHVPGMVLFEAARQAATAASGLRPFLPVTLTAEFAHYAELHSPCRIETEVFDEHPGEVTVRVSGRQDGASVFTASLTSARPARVPSPS</sequence>
<feature type="compositionally biased region" description="Pro residues" evidence="1">
    <location>
        <begin position="26"/>
        <end position="40"/>
    </location>
</feature>
<feature type="compositionally biased region" description="Low complexity" evidence="1">
    <location>
        <begin position="41"/>
        <end position="52"/>
    </location>
</feature>
<organism evidence="3 4">
    <name type="scientific">Streptomyces iakyrus</name>
    <dbReference type="NCBI Taxonomy" id="68219"/>
    <lineage>
        <taxon>Bacteria</taxon>
        <taxon>Bacillati</taxon>
        <taxon>Actinomycetota</taxon>
        <taxon>Actinomycetes</taxon>
        <taxon>Kitasatosporales</taxon>
        <taxon>Streptomycetaceae</taxon>
        <taxon>Streptomyces</taxon>
    </lineage>
</organism>
<evidence type="ECO:0000256" key="1">
    <source>
        <dbReference type="SAM" id="MobiDB-lite"/>
    </source>
</evidence>
<feature type="region of interest" description="Disordered" evidence="1">
    <location>
        <begin position="1"/>
        <end position="131"/>
    </location>
</feature>
<dbReference type="EMBL" id="JBIVGG010000016">
    <property type="protein sequence ID" value="MFJ4083986.1"/>
    <property type="molecule type" value="Genomic_DNA"/>
</dbReference>